<name>D5AW97_RICPP</name>
<proteinExistence type="predicted"/>
<organism evidence="1 2">
    <name type="scientific">Rickettsia prowazekii (strain Rp22)</name>
    <dbReference type="NCBI Taxonomy" id="449216"/>
    <lineage>
        <taxon>Bacteria</taxon>
        <taxon>Pseudomonadati</taxon>
        <taxon>Pseudomonadota</taxon>
        <taxon>Alphaproteobacteria</taxon>
        <taxon>Rickettsiales</taxon>
        <taxon>Rickettsiaceae</taxon>
        <taxon>Rickettsieae</taxon>
        <taxon>Rickettsia</taxon>
        <taxon>typhus group</taxon>
    </lineage>
</organism>
<dbReference type="EMBL" id="CP001584">
    <property type="protein sequence ID" value="ADE29686.1"/>
    <property type="molecule type" value="Genomic_DNA"/>
</dbReference>
<accession>D5AW97</accession>
<dbReference type="HOGENOM" id="CLU_3257152_0_0_5"/>
<gene>
    <name evidence="1" type="ORF">rpr22_0179</name>
</gene>
<reference evidence="1 2" key="1">
    <citation type="journal article" date="2010" name="Genome Res.">
        <title>Genomic, proteomic, and transcriptomic analysis of virulent and avirulent Rickettsia prowazekii reveals its adaptive mutation capabilities.</title>
        <authorList>
            <person name="Bechah Y."/>
            <person name="El Karkouri K."/>
            <person name="Mediannikov O."/>
            <person name="Leroy Q."/>
            <person name="Pelletier N."/>
            <person name="Robert C."/>
            <person name="Medigue C."/>
            <person name="Mege J.L."/>
            <person name="Raoult D."/>
        </authorList>
    </citation>
    <scope>NUCLEOTIDE SEQUENCE [LARGE SCALE GENOMIC DNA]</scope>
    <source>
        <strain evidence="1 2">Rp22</strain>
    </source>
</reference>
<dbReference type="KEGG" id="rpq:rpr22_0179"/>
<dbReference type="Proteomes" id="UP000006931">
    <property type="component" value="Chromosome"/>
</dbReference>
<dbReference type="AlphaFoldDB" id="D5AW97"/>
<sequence length="42" mass="4956">MHSYIGWTVTKSNLLTVLNFSDYQFDNSNSMLTNKCIQIYTY</sequence>
<protein>
    <submittedName>
        <fullName evidence="1">Uncharacterized protein</fullName>
    </submittedName>
</protein>
<evidence type="ECO:0000313" key="1">
    <source>
        <dbReference type="EMBL" id="ADE29686.1"/>
    </source>
</evidence>
<evidence type="ECO:0000313" key="2">
    <source>
        <dbReference type="Proteomes" id="UP000006931"/>
    </source>
</evidence>